<comment type="subcellular location">
    <subcellularLocation>
        <location evidence="1">Nucleus</location>
    </subcellularLocation>
</comment>
<dbReference type="PROSITE" id="PS50157">
    <property type="entry name" value="ZINC_FINGER_C2H2_2"/>
    <property type="match status" value="2"/>
</dbReference>
<dbReference type="InterPro" id="IPR001623">
    <property type="entry name" value="DnaJ_domain"/>
</dbReference>
<evidence type="ECO:0000259" key="8">
    <source>
        <dbReference type="PROSITE" id="PS50076"/>
    </source>
</evidence>
<evidence type="ECO:0000259" key="9">
    <source>
        <dbReference type="PROSITE" id="PS50157"/>
    </source>
</evidence>
<dbReference type="CDD" id="cd06257">
    <property type="entry name" value="DnaJ"/>
    <property type="match status" value="1"/>
</dbReference>
<dbReference type="PROSITE" id="PS00028">
    <property type="entry name" value="ZINC_FINGER_C2H2_1"/>
    <property type="match status" value="2"/>
</dbReference>
<accession>A0A0A8L7C6</accession>
<protein>
    <submittedName>
        <fullName evidence="10">WGS project CCBQ000000000 data, contig 00266</fullName>
    </submittedName>
</protein>
<dbReference type="GO" id="GO:0005634">
    <property type="term" value="C:nucleus"/>
    <property type="evidence" value="ECO:0007669"/>
    <property type="project" value="UniProtKB-SubCell"/>
</dbReference>
<dbReference type="OrthoDB" id="5894at2759"/>
<dbReference type="InterPro" id="IPR036236">
    <property type="entry name" value="Znf_C2H2_sf"/>
</dbReference>
<dbReference type="SUPFAM" id="SSF57667">
    <property type="entry name" value="beta-beta-alpha zinc fingers"/>
    <property type="match status" value="1"/>
</dbReference>
<feature type="region of interest" description="Disordered" evidence="7">
    <location>
        <begin position="476"/>
        <end position="611"/>
    </location>
</feature>
<dbReference type="PANTHER" id="PTHR44029">
    <property type="entry name" value="DNAJ HOMOLOG SUBFAMILY C MEMBER 21"/>
    <property type="match status" value="1"/>
</dbReference>
<dbReference type="Gene3D" id="3.30.160.60">
    <property type="entry name" value="Classic Zinc Finger"/>
    <property type="match status" value="1"/>
</dbReference>
<dbReference type="Gene3D" id="1.10.287.110">
    <property type="entry name" value="DnaJ domain"/>
    <property type="match status" value="1"/>
</dbReference>
<dbReference type="AlphaFoldDB" id="A0A0A8L7C6"/>
<dbReference type="InterPro" id="IPR054076">
    <property type="entry name" value="ZUO1-like_ZHD"/>
</dbReference>
<dbReference type="SMART" id="SM00271">
    <property type="entry name" value="DnaJ"/>
    <property type="match status" value="1"/>
</dbReference>
<dbReference type="InterPro" id="IPR022755">
    <property type="entry name" value="Znf_C2H2_jaz"/>
</dbReference>
<name>A0A0A8L7C6_9SACH</name>
<comment type="caution">
    <text evidence="10">The sequence shown here is derived from an EMBL/GenBank/DDBJ whole genome shotgun (WGS) entry which is preliminary data.</text>
</comment>
<feature type="compositionally biased region" description="Low complexity" evidence="7">
    <location>
        <begin position="540"/>
        <end position="550"/>
    </location>
</feature>
<dbReference type="EMBL" id="CCBQ010000033">
    <property type="protein sequence ID" value="CDO94103.1"/>
    <property type="molecule type" value="Genomic_DNA"/>
</dbReference>
<organism evidence="10 11">
    <name type="scientific">Kluyveromyces dobzhanskii CBS 2104</name>
    <dbReference type="NCBI Taxonomy" id="1427455"/>
    <lineage>
        <taxon>Eukaryota</taxon>
        <taxon>Fungi</taxon>
        <taxon>Dikarya</taxon>
        <taxon>Ascomycota</taxon>
        <taxon>Saccharomycotina</taxon>
        <taxon>Saccharomycetes</taxon>
        <taxon>Saccharomycetales</taxon>
        <taxon>Saccharomycetaceae</taxon>
        <taxon>Kluyveromyces</taxon>
    </lineage>
</organism>
<feature type="domain" description="C2H2-type" evidence="9">
    <location>
        <begin position="345"/>
        <end position="369"/>
    </location>
</feature>
<keyword evidence="11" id="KW-1185">Reference proteome</keyword>
<dbReference type="InterPro" id="IPR018253">
    <property type="entry name" value="DnaJ_domain_CS"/>
</dbReference>
<proteinExistence type="predicted"/>
<dbReference type="PROSITE" id="PS00636">
    <property type="entry name" value="DNAJ_1"/>
    <property type="match status" value="1"/>
</dbReference>
<dbReference type="PRINTS" id="PR00625">
    <property type="entry name" value="JDOMAIN"/>
</dbReference>
<dbReference type="GO" id="GO:0005737">
    <property type="term" value="C:cytoplasm"/>
    <property type="evidence" value="ECO:0007669"/>
    <property type="project" value="TreeGrafter"/>
</dbReference>
<feature type="region of interest" description="Disordered" evidence="7">
    <location>
        <begin position="400"/>
        <end position="429"/>
    </location>
</feature>
<evidence type="ECO:0000313" key="11">
    <source>
        <dbReference type="Proteomes" id="UP000031516"/>
    </source>
</evidence>
<keyword evidence="5" id="KW-0539">Nucleus</keyword>
<evidence type="ECO:0000256" key="4">
    <source>
        <dbReference type="ARBA" id="ARBA00022833"/>
    </source>
</evidence>
<dbReference type="Pfam" id="PF21884">
    <property type="entry name" value="ZUO1-like_ZHD"/>
    <property type="match status" value="1"/>
</dbReference>
<dbReference type="InterPro" id="IPR013087">
    <property type="entry name" value="Znf_C2H2_type"/>
</dbReference>
<gene>
    <name evidence="10" type="ORF">KLDO_g2385</name>
</gene>
<dbReference type="SMART" id="SM00355">
    <property type="entry name" value="ZnF_C2H2"/>
    <property type="match status" value="2"/>
</dbReference>
<feature type="domain" description="C2H2-type" evidence="9">
    <location>
        <begin position="566"/>
        <end position="595"/>
    </location>
</feature>
<evidence type="ECO:0000256" key="1">
    <source>
        <dbReference type="ARBA" id="ARBA00004123"/>
    </source>
</evidence>
<dbReference type="Pfam" id="PF12171">
    <property type="entry name" value="zf-C2H2_jaz"/>
    <property type="match status" value="1"/>
</dbReference>
<evidence type="ECO:0000256" key="5">
    <source>
        <dbReference type="ARBA" id="ARBA00023242"/>
    </source>
</evidence>
<reference evidence="10 11" key="1">
    <citation type="submission" date="2014-03" db="EMBL/GenBank/DDBJ databases">
        <title>The genome of Kluyveromyces dobzhanskii.</title>
        <authorList>
            <person name="Nystedt B."/>
            <person name="Astrom S."/>
        </authorList>
    </citation>
    <scope>NUCLEOTIDE SEQUENCE [LARGE SCALE GENOMIC DNA]</scope>
    <source>
        <strain evidence="10 11">CBS 2104</strain>
    </source>
</reference>
<feature type="domain" description="J" evidence="8">
    <location>
        <begin position="4"/>
        <end position="70"/>
    </location>
</feature>
<evidence type="ECO:0000256" key="6">
    <source>
        <dbReference type="PROSITE-ProRule" id="PRU00042"/>
    </source>
</evidence>
<dbReference type="Pfam" id="PF00226">
    <property type="entry name" value="DnaJ"/>
    <property type="match status" value="1"/>
</dbReference>
<dbReference type="SUPFAM" id="SSF46565">
    <property type="entry name" value="Chaperone J-domain"/>
    <property type="match status" value="1"/>
</dbReference>
<feature type="compositionally biased region" description="Basic residues" evidence="7">
    <location>
        <begin position="599"/>
        <end position="611"/>
    </location>
</feature>
<feature type="compositionally biased region" description="Basic residues" evidence="7">
    <location>
        <begin position="527"/>
        <end position="539"/>
    </location>
</feature>
<dbReference type="Proteomes" id="UP000031516">
    <property type="component" value="Unassembled WGS sequence"/>
</dbReference>
<keyword evidence="4" id="KW-0862">Zinc</keyword>
<evidence type="ECO:0000256" key="3">
    <source>
        <dbReference type="ARBA" id="ARBA00022771"/>
    </source>
</evidence>
<sequence>MKICYYDLLEVKSDASDADLKRAYRKKALVYHPDKNRENIDEATEKFAQIRAAYEVLSDAQERAWYDAHKEQILDDSIDDFSGTEYSYNVDSSVTGVTTDELLKFFDAGFYSRLDDSPAGLYQLAGKIFLKLSSDEVMFGQKLGIAEYKKFVDGSVDSDITSLGYVEAVEKHKESDLLFPTFGYSCTSYHDLKTFYKQWGNFNTVKTFTWKDEYVYSRNYDRRTKREISKRNEKLRMAAKSEYNKTVKRFVTFIKKFDKRLKAGARKEEEEKKLRLQKALKDQIAKDKKVEESKVNDDFSLQDWQTIDHDRLREIDEYYVSEIENNKPTDGKADTNDSFEEVLIYECFVCNKNFKSEKQLENHTNTKLHKKLLRQLQWEMKQDSIALGLDNISDVEDFTSASDNNVSDEGLEESITASDTDYDEEDPENDKFVFSDIDAELEKIEEELNAFKSNQSSSHNSGSEFEYIVDDYVDENNSKYNGKEASQVPPTSNKEDKPEETKDHLAALLESLANDTTEESWDSNKKNSNKRAKNKKQQKKQTASTSPKSPVKSTQELYKPAADPANTCSTCGMGFETRNKMFTHLESTSHGAPPPAKTKQSKKQKNKKNNK</sequence>
<keyword evidence="3 6" id="KW-0863">Zinc-finger</keyword>
<evidence type="ECO:0000256" key="2">
    <source>
        <dbReference type="ARBA" id="ARBA00022723"/>
    </source>
</evidence>
<keyword evidence="2" id="KW-0479">Metal-binding</keyword>
<dbReference type="InterPro" id="IPR036869">
    <property type="entry name" value="J_dom_sf"/>
</dbReference>
<dbReference type="PANTHER" id="PTHR44029:SF1">
    <property type="entry name" value="DNAJ HOMOLOG SUBFAMILY C MEMBER 21"/>
    <property type="match status" value="1"/>
</dbReference>
<evidence type="ECO:0000313" key="10">
    <source>
        <dbReference type="EMBL" id="CDO94103.1"/>
    </source>
</evidence>
<dbReference type="FunFam" id="3.30.160.60:FF:002589">
    <property type="entry name" value="J protein JJJ1"/>
    <property type="match status" value="1"/>
</dbReference>
<dbReference type="GO" id="GO:0008270">
    <property type="term" value="F:zinc ion binding"/>
    <property type="evidence" value="ECO:0007669"/>
    <property type="project" value="UniProtKB-KW"/>
</dbReference>
<dbReference type="PROSITE" id="PS50076">
    <property type="entry name" value="DNAJ_2"/>
    <property type="match status" value="1"/>
</dbReference>
<dbReference type="InterPro" id="IPR051964">
    <property type="entry name" value="Chaperone_stress_response"/>
</dbReference>
<evidence type="ECO:0000256" key="7">
    <source>
        <dbReference type="SAM" id="MobiDB-lite"/>
    </source>
</evidence>
<dbReference type="FunFam" id="1.10.287.110:FF:000046">
    <property type="entry name" value="dnaJ homolog subfamily C member 21"/>
    <property type="match status" value="1"/>
</dbReference>
<feature type="compositionally biased region" description="Basic and acidic residues" evidence="7">
    <location>
        <begin position="493"/>
        <end position="505"/>
    </location>
</feature>